<dbReference type="EMBL" id="JARKHS020009681">
    <property type="protein sequence ID" value="KAK8779560.1"/>
    <property type="molecule type" value="Genomic_DNA"/>
</dbReference>
<dbReference type="InterPro" id="IPR050654">
    <property type="entry name" value="AChE-related_enzymes"/>
</dbReference>
<evidence type="ECO:0000256" key="7">
    <source>
        <dbReference type="PIRSR" id="PIRSR600997-1"/>
    </source>
</evidence>
<dbReference type="GO" id="GO:0005615">
    <property type="term" value="C:extracellular space"/>
    <property type="evidence" value="ECO:0007669"/>
    <property type="project" value="TreeGrafter"/>
</dbReference>
<keyword evidence="5" id="KW-0325">Glycoprotein</keyword>
<feature type="domain" description="Carboxylesterase type B" evidence="10">
    <location>
        <begin position="28"/>
        <end position="559"/>
    </location>
</feature>
<dbReference type="GO" id="GO:0005886">
    <property type="term" value="C:plasma membrane"/>
    <property type="evidence" value="ECO:0007669"/>
    <property type="project" value="TreeGrafter"/>
</dbReference>
<evidence type="ECO:0000256" key="3">
    <source>
        <dbReference type="ARBA" id="ARBA00022801"/>
    </source>
</evidence>
<evidence type="ECO:0000256" key="6">
    <source>
        <dbReference type="ARBA" id="ARBA00048484"/>
    </source>
</evidence>
<accession>A0AAQ4EXU7</accession>
<feature type="compositionally biased region" description="Polar residues" evidence="9">
    <location>
        <begin position="590"/>
        <end position="607"/>
    </location>
</feature>
<evidence type="ECO:0000256" key="4">
    <source>
        <dbReference type="ARBA" id="ARBA00023157"/>
    </source>
</evidence>
<dbReference type="InterPro" id="IPR002018">
    <property type="entry name" value="CarbesteraseB"/>
</dbReference>
<evidence type="ECO:0000256" key="1">
    <source>
        <dbReference type="ARBA" id="ARBA00005964"/>
    </source>
</evidence>
<feature type="region of interest" description="Disordered" evidence="9">
    <location>
        <begin position="581"/>
        <end position="607"/>
    </location>
</feature>
<dbReference type="GO" id="GO:0003990">
    <property type="term" value="F:acetylcholinesterase activity"/>
    <property type="evidence" value="ECO:0007669"/>
    <property type="project" value="UniProtKB-EC"/>
</dbReference>
<comment type="catalytic activity">
    <reaction evidence="6">
        <text>acetylcholine + H2O = choline + acetate + H(+)</text>
        <dbReference type="Rhea" id="RHEA:17561"/>
        <dbReference type="ChEBI" id="CHEBI:15354"/>
        <dbReference type="ChEBI" id="CHEBI:15355"/>
        <dbReference type="ChEBI" id="CHEBI:15377"/>
        <dbReference type="ChEBI" id="CHEBI:15378"/>
        <dbReference type="ChEBI" id="CHEBI:30089"/>
        <dbReference type="EC" id="3.1.1.7"/>
    </reaction>
</comment>
<dbReference type="PROSITE" id="PS00122">
    <property type="entry name" value="CARBOXYLESTERASE_B_1"/>
    <property type="match status" value="1"/>
</dbReference>
<evidence type="ECO:0000313" key="12">
    <source>
        <dbReference type="Proteomes" id="UP001321473"/>
    </source>
</evidence>
<evidence type="ECO:0000256" key="5">
    <source>
        <dbReference type="ARBA" id="ARBA00023180"/>
    </source>
</evidence>
<dbReference type="PANTHER" id="PTHR43918">
    <property type="entry name" value="ACETYLCHOLINESTERASE"/>
    <property type="match status" value="1"/>
</dbReference>
<dbReference type="Proteomes" id="UP001321473">
    <property type="component" value="Unassembled WGS sequence"/>
</dbReference>
<dbReference type="PRINTS" id="PR00878">
    <property type="entry name" value="CHOLNESTRASE"/>
</dbReference>
<feature type="chain" id="PRO_5042665669" description="Carboxylic ester hydrolase" evidence="8">
    <location>
        <begin position="25"/>
        <end position="637"/>
    </location>
</feature>
<comment type="caution">
    <text evidence="11">The sequence shown here is derived from an EMBL/GenBank/DDBJ whole genome shotgun (WGS) entry which is preliminary data.</text>
</comment>
<gene>
    <name evidence="11" type="ORF">V5799_019099</name>
</gene>
<keyword evidence="4" id="KW-1015">Disulfide bond</keyword>
<keyword evidence="8" id="KW-0732">Signal</keyword>
<dbReference type="InterPro" id="IPR029058">
    <property type="entry name" value="AB_hydrolase_fold"/>
</dbReference>
<keyword evidence="2" id="KW-0719">Serine esterase</keyword>
<name>A0AAQ4EXU7_AMBAM</name>
<dbReference type="Gene3D" id="3.40.50.1820">
    <property type="entry name" value="alpha/beta hydrolase"/>
    <property type="match status" value="1"/>
</dbReference>
<evidence type="ECO:0000256" key="9">
    <source>
        <dbReference type="SAM" id="MobiDB-lite"/>
    </source>
</evidence>
<organism evidence="11 12">
    <name type="scientific">Amblyomma americanum</name>
    <name type="common">Lone star tick</name>
    <dbReference type="NCBI Taxonomy" id="6943"/>
    <lineage>
        <taxon>Eukaryota</taxon>
        <taxon>Metazoa</taxon>
        <taxon>Ecdysozoa</taxon>
        <taxon>Arthropoda</taxon>
        <taxon>Chelicerata</taxon>
        <taxon>Arachnida</taxon>
        <taxon>Acari</taxon>
        <taxon>Parasitiformes</taxon>
        <taxon>Ixodida</taxon>
        <taxon>Ixodoidea</taxon>
        <taxon>Ixodidae</taxon>
        <taxon>Amblyomminae</taxon>
        <taxon>Amblyomma</taxon>
    </lineage>
</organism>
<evidence type="ECO:0000256" key="8">
    <source>
        <dbReference type="RuleBase" id="RU361235"/>
    </source>
</evidence>
<evidence type="ECO:0000259" key="10">
    <source>
        <dbReference type="Pfam" id="PF00135"/>
    </source>
</evidence>
<sequence>MMNPFSRLLLVLALSADACRFCYGESERPRVRTKYGLVEGIRQNAGSEKVDSFLGIPYATPPVGELRFEKPLPAKPWKGAFNATIRPTPCMQSDFPLYEDIVLDYTHSSEDCLYYNVWRPTRSCPNDTDTCDAKLPVMVFIHGGGFQFGDSSLFVYDLSNLAVSTNIITVSFNYRLNFFGFLTTETADLPGNMGMWDQVLFLQWVKENIAYFGGDPDEVTVAGHSAGGVSAGMLAASPVTRGLFKRIIVQSGTPLTLLAGSTYYSPDKFYDVSRALGCHNGEQKKRDLDLPKTIKCLKKLNARKIIRTLLRLKLAERVFSPLEGDDFFPYDPLALDTWKNLHVKEVFAGSNLNEGTGFLHYVLKFHHDLLDNLKVDYRATITALLSLFADVPLVTGKKMTKAYFGGYEVKHSDQKVLELLSEMLGDIVFKCPTHLFAELAALQGVRTYRYLFAYRPSYSIFPKWFGVVHAEELPFALGSLIFSTDPSRASVATESLPRGFLGRSYTTNETAFMRQLMETWGSFVRRGKPSIPLTDDQWPRYSTSRQDIVQLMPFNYDTKLDKSQEKCELYRPFMIRKGSGKKPPLRIVSPGNTPSSSDGPSTTAVASSANCRERSVVTPLAACCLLVAARHLLATHP</sequence>
<dbReference type="GO" id="GO:0006581">
    <property type="term" value="P:acetylcholine catabolic process"/>
    <property type="evidence" value="ECO:0007669"/>
    <property type="project" value="TreeGrafter"/>
</dbReference>
<keyword evidence="3 8" id="KW-0378">Hydrolase</keyword>
<proteinExistence type="inferred from homology"/>
<dbReference type="SUPFAM" id="SSF53474">
    <property type="entry name" value="alpha/beta-Hydrolases"/>
    <property type="match status" value="1"/>
</dbReference>
<comment type="similarity">
    <text evidence="1 8">Belongs to the type-B carboxylesterase/lipase family.</text>
</comment>
<dbReference type="PANTHER" id="PTHR43918:SF4">
    <property type="entry name" value="CARBOXYLIC ESTER HYDROLASE"/>
    <property type="match status" value="1"/>
</dbReference>
<evidence type="ECO:0000313" key="11">
    <source>
        <dbReference type="EMBL" id="KAK8779560.1"/>
    </source>
</evidence>
<evidence type="ECO:0000256" key="2">
    <source>
        <dbReference type="ARBA" id="ARBA00022487"/>
    </source>
</evidence>
<feature type="active site" description="Acyl-ester intermediate" evidence="7">
    <location>
        <position position="225"/>
    </location>
</feature>
<dbReference type="InterPro" id="IPR019826">
    <property type="entry name" value="Carboxylesterase_B_AS"/>
</dbReference>
<dbReference type="AlphaFoldDB" id="A0AAQ4EXU7"/>
<dbReference type="Pfam" id="PF00135">
    <property type="entry name" value="COesterase"/>
    <property type="match status" value="1"/>
</dbReference>
<feature type="active site" description="Charge relay system" evidence="7">
    <location>
        <position position="354"/>
    </location>
</feature>
<protein>
    <recommendedName>
        <fullName evidence="8">Carboxylic ester hydrolase</fullName>
        <ecNumber evidence="8">3.1.1.-</ecNumber>
    </recommendedName>
</protein>
<feature type="signal peptide" evidence="8">
    <location>
        <begin position="1"/>
        <end position="24"/>
    </location>
</feature>
<feature type="active site" description="Charge relay system" evidence="7">
    <location>
        <position position="469"/>
    </location>
</feature>
<reference evidence="11 12" key="1">
    <citation type="journal article" date="2023" name="Arcadia Sci">
        <title>De novo assembly of a long-read Amblyomma americanum tick genome.</title>
        <authorList>
            <person name="Chou S."/>
            <person name="Poskanzer K.E."/>
            <person name="Rollins M."/>
            <person name="Thuy-Boun P.S."/>
        </authorList>
    </citation>
    <scope>NUCLEOTIDE SEQUENCE [LARGE SCALE GENOMIC DNA]</scope>
    <source>
        <strain evidence="11">F_SG_1</strain>
        <tissue evidence="11">Salivary glands</tissue>
    </source>
</reference>
<dbReference type="GO" id="GO:0019695">
    <property type="term" value="P:choline metabolic process"/>
    <property type="evidence" value="ECO:0007669"/>
    <property type="project" value="TreeGrafter"/>
</dbReference>
<dbReference type="EC" id="3.1.1.-" evidence="8"/>
<dbReference type="InterPro" id="IPR000997">
    <property type="entry name" value="Cholinesterase"/>
</dbReference>
<keyword evidence="12" id="KW-1185">Reference proteome</keyword>